<keyword evidence="4" id="KW-1003">Cell membrane</keyword>
<dbReference type="OrthoDB" id="9761056at2"/>
<feature type="transmembrane region" description="Helical" evidence="8">
    <location>
        <begin position="168"/>
        <end position="187"/>
    </location>
</feature>
<evidence type="ECO:0000256" key="6">
    <source>
        <dbReference type="ARBA" id="ARBA00022989"/>
    </source>
</evidence>
<evidence type="ECO:0000256" key="1">
    <source>
        <dbReference type="ARBA" id="ARBA00004651"/>
    </source>
</evidence>
<dbReference type="Pfam" id="PF02652">
    <property type="entry name" value="Lactate_perm"/>
    <property type="match status" value="1"/>
</dbReference>
<keyword evidence="3 8" id="KW-0813">Transport</keyword>
<dbReference type="GO" id="GO:0005886">
    <property type="term" value="C:plasma membrane"/>
    <property type="evidence" value="ECO:0007669"/>
    <property type="project" value="UniProtKB-SubCell"/>
</dbReference>
<keyword evidence="10" id="KW-1185">Reference proteome</keyword>
<evidence type="ECO:0000256" key="7">
    <source>
        <dbReference type="ARBA" id="ARBA00023136"/>
    </source>
</evidence>
<protein>
    <recommendedName>
        <fullName evidence="8">L-lactate permease</fullName>
    </recommendedName>
</protein>
<evidence type="ECO:0000256" key="8">
    <source>
        <dbReference type="RuleBase" id="RU365092"/>
    </source>
</evidence>
<reference evidence="9 10" key="1">
    <citation type="submission" date="2019-04" db="EMBL/GenBank/DDBJ databases">
        <title>Trinickia sp. 7GSK02, isolated from subtropical forest soil.</title>
        <authorList>
            <person name="Gao Z.-H."/>
            <person name="Qiu L.-H."/>
        </authorList>
    </citation>
    <scope>NUCLEOTIDE SEQUENCE [LARGE SCALE GENOMIC DNA]</scope>
    <source>
        <strain evidence="9 10">7GSK02</strain>
    </source>
</reference>
<comment type="caution">
    <text evidence="9">The sequence shown here is derived from an EMBL/GenBank/DDBJ whole genome shotgun (WGS) entry which is preliminary data.</text>
</comment>
<evidence type="ECO:0000256" key="2">
    <source>
        <dbReference type="ARBA" id="ARBA00010100"/>
    </source>
</evidence>
<keyword evidence="6 8" id="KW-1133">Transmembrane helix</keyword>
<feature type="transmembrane region" description="Helical" evidence="8">
    <location>
        <begin position="71"/>
        <end position="93"/>
    </location>
</feature>
<evidence type="ECO:0000256" key="3">
    <source>
        <dbReference type="ARBA" id="ARBA00022448"/>
    </source>
</evidence>
<dbReference type="InterPro" id="IPR003804">
    <property type="entry name" value="Lactate_perm"/>
</dbReference>
<keyword evidence="8" id="KW-0997">Cell inner membrane</keyword>
<evidence type="ECO:0000313" key="9">
    <source>
        <dbReference type="EMBL" id="TKC86709.1"/>
    </source>
</evidence>
<evidence type="ECO:0000256" key="4">
    <source>
        <dbReference type="ARBA" id="ARBA00022475"/>
    </source>
</evidence>
<evidence type="ECO:0000313" key="10">
    <source>
        <dbReference type="Proteomes" id="UP000305539"/>
    </source>
</evidence>
<comment type="function">
    <text evidence="8">Uptake of L-lactate across the membrane. Can also transport D-lactate and glycolate.</text>
</comment>
<dbReference type="RefSeq" id="WP_136896602.1">
    <property type="nucleotide sequence ID" value="NZ_SWJE01000010.1"/>
</dbReference>
<proteinExistence type="inferred from homology"/>
<feature type="transmembrane region" description="Helical" evidence="8">
    <location>
        <begin position="350"/>
        <end position="371"/>
    </location>
</feature>
<dbReference type="GO" id="GO:0015295">
    <property type="term" value="F:solute:proton symporter activity"/>
    <property type="evidence" value="ECO:0007669"/>
    <property type="project" value="TreeGrafter"/>
</dbReference>
<comment type="similarity">
    <text evidence="2 8">Belongs to the lactate permease family.</text>
</comment>
<dbReference type="NCBIfam" id="TIGR00795">
    <property type="entry name" value="lctP"/>
    <property type="match status" value="1"/>
</dbReference>
<keyword evidence="5 8" id="KW-0812">Transmembrane</keyword>
<feature type="transmembrane region" description="Helical" evidence="8">
    <location>
        <begin position="383"/>
        <end position="402"/>
    </location>
</feature>
<comment type="subcellular location">
    <subcellularLocation>
        <location evidence="8">Cell inner membrane</location>
        <topology evidence="8">Multi-pass membrane protein</topology>
    </subcellularLocation>
    <subcellularLocation>
        <location evidence="1">Cell membrane</location>
        <topology evidence="1">Multi-pass membrane protein</topology>
    </subcellularLocation>
</comment>
<feature type="transmembrane region" description="Helical" evidence="8">
    <location>
        <begin position="139"/>
        <end position="161"/>
    </location>
</feature>
<feature type="transmembrane region" description="Helical" evidence="8">
    <location>
        <begin position="252"/>
        <end position="269"/>
    </location>
</feature>
<name>A0A4U1I0P6_9BURK</name>
<feature type="transmembrane region" description="Helical" evidence="8">
    <location>
        <begin position="41"/>
        <end position="59"/>
    </location>
</feature>
<dbReference type="GO" id="GO:0015129">
    <property type="term" value="F:lactate transmembrane transporter activity"/>
    <property type="evidence" value="ECO:0007669"/>
    <property type="project" value="UniProtKB-UniRule"/>
</dbReference>
<dbReference type="EMBL" id="SWJE01000010">
    <property type="protein sequence ID" value="TKC86709.1"/>
    <property type="molecule type" value="Genomic_DNA"/>
</dbReference>
<feature type="transmembrane region" description="Helical" evidence="8">
    <location>
        <begin position="199"/>
        <end position="217"/>
    </location>
</feature>
<feature type="transmembrane region" description="Helical" evidence="8">
    <location>
        <begin position="509"/>
        <end position="530"/>
    </location>
</feature>
<feature type="transmembrane region" description="Helical" evidence="8">
    <location>
        <begin position="12"/>
        <end position="34"/>
    </location>
</feature>
<dbReference type="AlphaFoldDB" id="A0A4U1I0P6"/>
<gene>
    <name evidence="9" type="ORF">FAZ69_18825</name>
</gene>
<sequence length="532" mass="57077">MFHQLLTPIGNALLPSFIVAVLPIALVLVLLGWARRPAWQASLAGLVLGLVIAVALWQFPLGLALDSVFAGAVFAVWPVMWIVFNAIVLYNIAQRSGRFAAFRMWMIDNLPNDRRVVLVVIGFSFGALLEGISGFGTPIAITSSLLILLGFPTLEALTFTLIFNTAPVAFGALGVPITVLGAVTHLPVDALGKMVGRQLPFFALLLPFYVIAVYAGLRNMLRIWPVLLVSGASFALTQFVTSNYINYSLTDVLSSLVSLILTIGFLRVWKPAADAQFAVSVDRAGEARGEVGGWQGWIPWLVVSAVVIVWTIAKVFLIGDIKLPWPGLDKAVYITLYHTPYGAVWDFQPLGTGTAILVASIITALLVRLPVREFFCAIVDTWVQTRIAILTVATIVGLAYLMNYSGLNYTLGLGVASVGALFPLVSAFLGWVAVFLSGSDTSGNALFGNLQVVAAHQLNLDPVLMAATNSSGGVMGKMISPQNISTGVATTELKGKEGVVFAKTFKHSIFLTIVLGVLVWLQQNVLTGMIPH</sequence>
<evidence type="ECO:0000256" key="5">
    <source>
        <dbReference type="ARBA" id="ARBA00022692"/>
    </source>
</evidence>
<dbReference type="PANTHER" id="PTHR30003">
    <property type="entry name" value="L-LACTATE PERMEASE"/>
    <property type="match status" value="1"/>
</dbReference>
<accession>A0A4U1I0P6</accession>
<keyword evidence="7 8" id="KW-0472">Membrane</keyword>
<dbReference type="PANTHER" id="PTHR30003:SF0">
    <property type="entry name" value="GLYCOLATE PERMEASE GLCA-RELATED"/>
    <property type="match status" value="1"/>
</dbReference>
<feature type="transmembrane region" description="Helical" evidence="8">
    <location>
        <begin position="114"/>
        <end position="133"/>
    </location>
</feature>
<organism evidence="9 10">
    <name type="scientific">Trinickia terrae</name>
    <dbReference type="NCBI Taxonomy" id="2571161"/>
    <lineage>
        <taxon>Bacteria</taxon>
        <taxon>Pseudomonadati</taxon>
        <taxon>Pseudomonadota</taxon>
        <taxon>Betaproteobacteria</taxon>
        <taxon>Burkholderiales</taxon>
        <taxon>Burkholderiaceae</taxon>
        <taxon>Trinickia</taxon>
    </lineage>
</organism>
<feature type="transmembrane region" description="Helical" evidence="8">
    <location>
        <begin position="224"/>
        <end position="246"/>
    </location>
</feature>
<dbReference type="Proteomes" id="UP000305539">
    <property type="component" value="Unassembled WGS sequence"/>
</dbReference>
<feature type="transmembrane region" description="Helical" evidence="8">
    <location>
        <begin position="297"/>
        <end position="318"/>
    </location>
</feature>
<feature type="transmembrane region" description="Helical" evidence="8">
    <location>
        <begin position="414"/>
        <end position="436"/>
    </location>
</feature>